<evidence type="ECO:0000313" key="1">
    <source>
        <dbReference type="EMBL" id="MEJ8657058.1"/>
    </source>
</evidence>
<comment type="caution">
    <text evidence="1">The sequence shown here is derived from an EMBL/GenBank/DDBJ whole genome shotgun (WGS) entry which is preliminary data.</text>
</comment>
<evidence type="ECO:0000313" key="2">
    <source>
        <dbReference type="Proteomes" id="UP001375539"/>
    </source>
</evidence>
<protein>
    <submittedName>
        <fullName evidence="1">Uncharacterized protein</fullName>
    </submittedName>
</protein>
<dbReference type="Proteomes" id="UP001375539">
    <property type="component" value="Unassembled WGS sequence"/>
</dbReference>
<organism evidence="1 2">
    <name type="scientific">Streptomyces pratisoli</name>
    <dbReference type="NCBI Taxonomy" id="3139917"/>
    <lineage>
        <taxon>Bacteria</taxon>
        <taxon>Bacillati</taxon>
        <taxon>Actinomycetota</taxon>
        <taxon>Actinomycetes</taxon>
        <taxon>Kitasatosporales</taxon>
        <taxon>Streptomycetaceae</taxon>
        <taxon>Streptomyces</taxon>
    </lineage>
</organism>
<keyword evidence="2" id="KW-1185">Reference proteome</keyword>
<accession>A0ACC6QF02</accession>
<sequence>MDRKLERLTRFGAICGILFGLSLGAAGAIEAFTGRLAATSFVVALGVAGFGAPALIAFHLRQADVAGRFGAIAAAVDIIGLGLFAGASFAYNVVLFFVETSRVRHRARRAVALGDPRRRRDIHHRNPAVRSLGRWGARSTWDDKLIWAERQLTAGS</sequence>
<gene>
    <name evidence="1" type="ORF">WKI58_11045</name>
</gene>
<reference evidence="1" key="1">
    <citation type="submission" date="2024-03" db="EMBL/GenBank/DDBJ databases">
        <title>Novel Streptomyces species of biotechnological and ecological value are a feature of Machair soil.</title>
        <authorList>
            <person name="Prole J.R."/>
            <person name="Goodfellow M."/>
            <person name="Allenby N."/>
            <person name="Ward A.C."/>
        </authorList>
    </citation>
    <scope>NUCLEOTIDE SEQUENCE</scope>
    <source>
        <strain evidence="1">MS1.AVA.4</strain>
    </source>
</reference>
<proteinExistence type="predicted"/>
<dbReference type="EMBL" id="JBBKAI010000002">
    <property type="protein sequence ID" value="MEJ8657058.1"/>
    <property type="molecule type" value="Genomic_DNA"/>
</dbReference>
<name>A0ACC6QF02_9ACTN</name>